<feature type="region of interest" description="Disordered" evidence="5">
    <location>
        <begin position="23"/>
        <end position="42"/>
    </location>
</feature>
<sequence>MRTKLGILPLAIIIALAGCDDETTGTTDPQTPPTDSSSGTVSENCDDMTNLYFCDDFDSQDLSTNWQVLAESGGDPDGVFDVPEGRSYLRYTAGSSGGELLLAQNSVLDNLPSDGNYFVEARIRPRQNSTTANKQLFLMGRWQSEGNWYAGGLNVQNSTSSTKVEVATSIEGSITRPVQSSKPIELGTAGGEDDGTWYTTRFEMIDDNLSVYLDGEPLGTTQDSLFVDPGNFGVFTNNRSFEIDYIKVGDPSIKPVQLTLDYASSAWTSAVAGEDPLVINVTALQSDGVTEDTFSVESSDENVVTVDVQGSIVTLSPIDQGTAVVTFYSGSNPSLVKTLDVSVDPRFIMPTADYGDISSAVTPTVNSTEQFIDTTLSISFDNEIAAGSSGQVRVYRSSDDTLVDTLKMSEETDSMGYRDQANKRTVYYRPLDFTGNTLSIKLHSDVLDYGETYYVVIGDGVVNGAELNGNAFVGLGQNSNWSFTTKAAMPSGNNFSVGHSSGADFATLQGVFNHIMQYNDSNDPITIDIEDGTYNELLFLRDHNNVTIRGASREGTVLQYDNFETFNSGTGKSEPVGGTPSGGRAVFLAENVDLLTLENLTLKNTHQRDNQYSNQAETLYFNSEGRFIAKDADFISEQDTLLLKGYNWFYNTLIAGNVDFIWGYNTATVFENSEIRTLGDSKAGVGVTTSGGYVLQARTNTLDSPGFVFIGCQFTNGEGPVGNTVETGSTYFARSGGNANYFDNVVLVNSQVDDHIADIGWAVEGINGQPAPNPSQPTATSGWREYNTMDMSGTPADTSQRQGVYILSEEEAEPYSTRENVFAGYNDGQGWTPTVN</sequence>
<dbReference type="Gene3D" id="2.160.20.10">
    <property type="entry name" value="Single-stranded right-handed beta-helix, Pectin lyase-like"/>
    <property type="match status" value="1"/>
</dbReference>
<evidence type="ECO:0000256" key="1">
    <source>
        <dbReference type="ARBA" id="ARBA00008891"/>
    </source>
</evidence>
<dbReference type="PROSITE" id="PS51257">
    <property type="entry name" value="PROKAR_LIPOPROTEIN"/>
    <property type="match status" value="1"/>
</dbReference>
<dbReference type="Pfam" id="PF13205">
    <property type="entry name" value="Big_5"/>
    <property type="match status" value="1"/>
</dbReference>
<keyword evidence="9" id="KW-1185">Reference proteome</keyword>
<accession>A0ABV5HIT3</accession>
<feature type="domain" description="Pectinesterase catalytic" evidence="6">
    <location>
        <begin position="497"/>
        <end position="763"/>
    </location>
</feature>
<name>A0ABV5HIT3_9VIBR</name>
<dbReference type="RefSeq" id="WP_390189878.1">
    <property type="nucleotide sequence ID" value="NZ_JBHMEP010000001.1"/>
</dbReference>
<dbReference type="Proteomes" id="UP001589645">
    <property type="component" value="Unassembled WGS sequence"/>
</dbReference>
<dbReference type="Gene3D" id="2.60.120.560">
    <property type="entry name" value="Exo-inulinase, domain 1"/>
    <property type="match status" value="1"/>
</dbReference>
<evidence type="ECO:0000313" key="9">
    <source>
        <dbReference type="Proteomes" id="UP001589645"/>
    </source>
</evidence>
<proteinExistence type="inferred from homology"/>
<dbReference type="InterPro" id="IPR011050">
    <property type="entry name" value="Pectin_lyase_fold/virulence"/>
</dbReference>
<evidence type="ECO:0000256" key="5">
    <source>
        <dbReference type="SAM" id="MobiDB-lite"/>
    </source>
</evidence>
<dbReference type="Pfam" id="PF01095">
    <property type="entry name" value="Pectinesterase"/>
    <property type="match status" value="1"/>
</dbReference>
<gene>
    <name evidence="8" type="ORF">ACFFUV_04005</name>
</gene>
<dbReference type="PANTHER" id="PTHR31321">
    <property type="entry name" value="ACYL-COA THIOESTER HYDROLASE YBHC-RELATED"/>
    <property type="match status" value="1"/>
</dbReference>
<evidence type="ECO:0000256" key="4">
    <source>
        <dbReference type="ARBA" id="ARBA00023085"/>
    </source>
</evidence>
<comment type="caution">
    <text evidence="8">The sequence shown here is derived from an EMBL/GenBank/DDBJ whole genome shotgun (WGS) entry which is preliminary data.</text>
</comment>
<dbReference type="InterPro" id="IPR000070">
    <property type="entry name" value="Pectinesterase_cat"/>
</dbReference>
<dbReference type="InterPro" id="IPR032812">
    <property type="entry name" value="SbsA_Ig"/>
</dbReference>
<keyword evidence="2" id="KW-0732">Signal</keyword>
<feature type="compositionally biased region" description="Polar residues" evidence="5">
    <location>
        <begin position="789"/>
        <end position="800"/>
    </location>
</feature>
<evidence type="ECO:0000259" key="6">
    <source>
        <dbReference type="Pfam" id="PF01095"/>
    </source>
</evidence>
<protein>
    <submittedName>
        <fullName evidence="8">Pectinesterase family protein</fullName>
    </submittedName>
</protein>
<comment type="similarity">
    <text evidence="1">Belongs to the pectinesterase family.</text>
</comment>
<dbReference type="Gene3D" id="2.60.40.1080">
    <property type="match status" value="1"/>
</dbReference>
<dbReference type="InterPro" id="IPR012334">
    <property type="entry name" value="Pectin_lyas_fold"/>
</dbReference>
<evidence type="ECO:0000256" key="3">
    <source>
        <dbReference type="ARBA" id="ARBA00022801"/>
    </source>
</evidence>
<dbReference type="SUPFAM" id="SSF51126">
    <property type="entry name" value="Pectin lyase-like"/>
    <property type="match status" value="1"/>
</dbReference>
<evidence type="ECO:0000259" key="7">
    <source>
        <dbReference type="Pfam" id="PF13205"/>
    </source>
</evidence>
<keyword evidence="3" id="KW-0378">Hydrolase</keyword>
<keyword evidence="4" id="KW-0063">Aspartyl esterase</keyword>
<feature type="region of interest" description="Disordered" evidence="5">
    <location>
        <begin position="767"/>
        <end position="800"/>
    </location>
</feature>
<evidence type="ECO:0000313" key="8">
    <source>
        <dbReference type="EMBL" id="MFB9134130.1"/>
    </source>
</evidence>
<feature type="compositionally biased region" description="Low complexity" evidence="5">
    <location>
        <begin position="23"/>
        <end position="40"/>
    </location>
</feature>
<organism evidence="8 9">
    <name type="scientific">Vibrio olivae</name>
    <dbReference type="NCBI Taxonomy" id="1243002"/>
    <lineage>
        <taxon>Bacteria</taxon>
        <taxon>Pseudomonadati</taxon>
        <taxon>Pseudomonadota</taxon>
        <taxon>Gammaproteobacteria</taxon>
        <taxon>Vibrionales</taxon>
        <taxon>Vibrionaceae</taxon>
        <taxon>Vibrio</taxon>
    </lineage>
</organism>
<evidence type="ECO:0000256" key="2">
    <source>
        <dbReference type="ARBA" id="ARBA00022729"/>
    </source>
</evidence>
<dbReference type="PANTHER" id="PTHR31321:SF57">
    <property type="entry name" value="PECTINESTERASE 53-RELATED"/>
    <property type="match status" value="1"/>
</dbReference>
<dbReference type="EMBL" id="JBHMEP010000001">
    <property type="protein sequence ID" value="MFB9134130.1"/>
    <property type="molecule type" value="Genomic_DNA"/>
</dbReference>
<feature type="domain" description="SbsA Ig-like" evidence="7">
    <location>
        <begin position="360"/>
        <end position="485"/>
    </location>
</feature>
<reference evidence="8 9" key="1">
    <citation type="submission" date="2024-09" db="EMBL/GenBank/DDBJ databases">
        <authorList>
            <person name="Sun Q."/>
            <person name="Mori K."/>
        </authorList>
    </citation>
    <scope>NUCLEOTIDE SEQUENCE [LARGE SCALE GENOMIC DNA]</scope>
    <source>
        <strain evidence="8 9">CECT 8064</strain>
    </source>
</reference>